<name>A0AAU0N4M3_9GAMM</name>
<dbReference type="CDD" id="cd00093">
    <property type="entry name" value="HTH_XRE"/>
    <property type="match status" value="1"/>
</dbReference>
<keyword evidence="1" id="KW-0805">Transcription regulation</keyword>
<keyword evidence="2" id="KW-0238">DNA-binding</keyword>
<gene>
    <name evidence="5" type="ORF">R5R33_07625</name>
</gene>
<evidence type="ECO:0000259" key="4">
    <source>
        <dbReference type="PROSITE" id="PS50943"/>
    </source>
</evidence>
<dbReference type="GO" id="GO:0003677">
    <property type="term" value="F:DNA binding"/>
    <property type="evidence" value="ECO:0007669"/>
    <property type="project" value="UniProtKB-KW"/>
</dbReference>
<reference evidence="5 6" key="1">
    <citation type="submission" date="2023-10" db="EMBL/GenBank/DDBJ databases">
        <title>Description of Microbulbifer bruguierae sp. nov., isolated from the sediments of mangrove plant Bruguiera sexangula and comparative genomic analyses of the genus Microbulbifer.</title>
        <authorList>
            <person name="Long M."/>
        </authorList>
    </citation>
    <scope>NUCLEOTIDE SEQUENCE [LARGE SCALE GENOMIC DNA]</scope>
    <source>
        <strain evidence="5 6">SPO729</strain>
    </source>
</reference>
<dbReference type="InterPro" id="IPR050807">
    <property type="entry name" value="TransReg_Diox_bact_type"/>
</dbReference>
<feature type="domain" description="HTH cro/C1-type" evidence="4">
    <location>
        <begin position="12"/>
        <end position="66"/>
    </location>
</feature>
<dbReference type="EMBL" id="CP137555">
    <property type="protein sequence ID" value="WOX06991.1"/>
    <property type="molecule type" value="Genomic_DNA"/>
</dbReference>
<dbReference type="Gene3D" id="1.10.260.40">
    <property type="entry name" value="lambda repressor-like DNA-binding domains"/>
    <property type="match status" value="1"/>
</dbReference>
<dbReference type="InterPro" id="IPR001387">
    <property type="entry name" value="Cro/C1-type_HTH"/>
</dbReference>
<dbReference type="KEGG" id="mpaf:R5R33_07625"/>
<proteinExistence type="predicted"/>
<keyword evidence="6" id="KW-1185">Reference proteome</keyword>
<dbReference type="GO" id="GO:0005829">
    <property type="term" value="C:cytosol"/>
    <property type="evidence" value="ECO:0007669"/>
    <property type="project" value="TreeGrafter"/>
</dbReference>
<dbReference type="SMART" id="SM00530">
    <property type="entry name" value="HTH_XRE"/>
    <property type="match status" value="1"/>
</dbReference>
<dbReference type="GO" id="GO:0003700">
    <property type="term" value="F:DNA-binding transcription factor activity"/>
    <property type="evidence" value="ECO:0007669"/>
    <property type="project" value="TreeGrafter"/>
</dbReference>
<dbReference type="InterPro" id="IPR010982">
    <property type="entry name" value="Lambda_DNA-bd_dom_sf"/>
</dbReference>
<accession>A0AAU0N4M3</accession>
<sequence>MTRLGSLFGQRVKIERKKRGISQEALALRAGIDRSHMSRIERGIVGVTLEKVYRIAIAIDCEPADLLPPKNTPLD</sequence>
<dbReference type="AlphaFoldDB" id="A0AAU0N4M3"/>
<evidence type="ECO:0000256" key="1">
    <source>
        <dbReference type="ARBA" id="ARBA00023015"/>
    </source>
</evidence>
<evidence type="ECO:0000313" key="6">
    <source>
        <dbReference type="Proteomes" id="UP001302477"/>
    </source>
</evidence>
<dbReference type="Pfam" id="PF01381">
    <property type="entry name" value="HTH_3"/>
    <property type="match status" value="1"/>
</dbReference>
<evidence type="ECO:0000313" key="5">
    <source>
        <dbReference type="EMBL" id="WOX06991.1"/>
    </source>
</evidence>
<evidence type="ECO:0000256" key="2">
    <source>
        <dbReference type="ARBA" id="ARBA00023125"/>
    </source>
</evidence>
<keyword evidence="3" id="KW-0804">Transcription</keyword>
<dbReference type="SUPFAM" id="SSF47413">
    <property type="entry name" value="lambda repressor-like DNA-binding domains"/>
    <property type="match status" value="1"/>
</dbReference>
<dbReference type="PANTHER" id="PTHR46797:SF23">
    <property type="entry name" value="HTH-TYPE TRANSCRIPTIONAL REGULATOR SUTR"/>
    <property type="match status" value="1"/>
</dbReference>
<dbReference type="RefSeq" id="WP_318955424.1">
    <property type="nucleotide sequence ID" value="NZ_CP137555.1"/>
</dbReference>
<dbReference type="Proteomes" id="UP001302477">
    <property type="component" value="Chromosome"/>
</dbReference>
<dbReference type="PANTHER" id="PTHR46797">
    <property type="entry name" value="HTH-TYPE TRANSCRIPTIONAL REGULATOR"/>
    <property type="match status" value="1"/>
</dbReference>
<evidence type="ECO:0000256" key="3">
    <source>
        <dbReference type="ARBA" id="ARBA00023163"/>
    </source>
</evidence>
<protein>
    <submittedName>
        <fullName evidence="5">Helix-turn-helix transcriptional regulator</fullName>
    </submittedName>
</protein>
<dbReference type="PROSITE" id="PS50943">
    <property type="entry name" value="HTH_CROC1"/>
    <property type="match status" value="1"/>
</dbReference>
<organism evidence="5 6">
    <name type="scientific">Microbulbifer pacificus</name>
    <dbReference type="NCBI Taxonomy" id="407164"/>
    <lineage>
        <taxon>Bacteria</taxon>
        <taxon>Pseudomonadati</taxon>
        <taxon>Pseudomonadota</taxon>
        <taxon>Gammaproteobacteria</taxon>
        <taxon>Cellvibrionales</taxon>
        <taxon>Microbulbiferaceae</taxon>
        <taxon>Microbulbifer</taxon>
    </lineage>
</organism>